<keyword evidence="1" id="KW-1185">Reference proteome</keyword>
<dbReference type="WBParaSite" id="nRc.2.0.1.t11307-RA">
    <property type="protein sequence ID" value="nRc.2.0.1.t11307-RA"/>
    <property type="gene ID" value="nRc.2.0.1.g11307"/>
</dbReference>
<proteinExistence type="predicted"/>
<organism evidence="1 2">
    <name type="scientific">Romanomermis culicivorax</name>
    <name type="common">Nematode worm</name>
    <dbReference type="NCBI Taxonomy" id="13658"/>
    <lineage>
        <taxon>Eukaryota</taxon>
        <taxon>Metazoa</taxon>
        <taxon>Ecdysozoa</taxon>
        <taxon>Nematoda</taxon>
        <taxon>Enoplea</taxon>
        <taxon>Dorylaimia</taxon>
        <taxon>Mermithida</taxon>
        <taxon>Mermithoidea</taxon>
        <taxon>Mermithidae</taxon>
        <taxon>Romanomermis</taxon>
    </lineage>
</organism>
<reference evidence="2" key="1">
    <citation type="submission" date="2022-11" db="UniProtKB">
        <authorList>
            <consortium name="WormBaseParasite"/>
        </authorList>
    </citation>
    <scope>IDENTIFICATION</scope>
</reference>
<dbReference type="Proteomes" id="UP000887565">
    <property type="component" value="Unplaced"/>
</dbReference>
<evidence type="ECO:0000313" key="1">
    <source>
        <dbReference type="Proteomes" id="UP000887565"/>
    </source>
</evidence>
<sequence>TARFLVGRLQADCNNWRLNASYNPVFLITAGITGFRKVDKTIGILVSRLKPDYRNRRFK</sequence>
<accession>A0A915IBN9</accession>
<dbReference type="AlphaFoldDB" id="A0A915IBN9"/>
<protein>
    <submittedName>
        <fullName evidence="2">Uncharacterized protein</fullName>
    </submittedName>
</protein>
<name>A0A915IBN9_ROMCU</name>
<evidence type="ECO:0000313" key="2">
    <source>
        <dbReference type="WBParaSite" id="nRc.2.0.1.t11307-RA"/>
    </source>
</evidence>